<feature type="region of interest" description="Disordered" evidence="1">
    <location>
        <begin position="1"/>
        <end position="28"/>
    </location>
</feature>
<organism evidence="2 3">
    <name type="scientific">Daphnia magna</name>
    <dbReference type="NCBI Taxonomy" id="35525"/>
    <lineage>
        <taxon>Eukaryota</taxon>
        <taxon>Metazoa</taxon>
        <taxon>Ecdysozoa</taxon>
        <taxon>Arthropoda</taxon>
        <taxon>Crustacea</taxon>
        <taxon>Branchiopoda</taxon>
        <taxon>Diplostraca</taxon>
        <taxon>Cladocera</taxon>
        <taxon>Anomopoda</taxon>
        <taxon>Daphniidae</taxon>
        <taxon>Daphnia</taxon>
    </lineage>
</organism>
<gene>
    <name evidence="2" type="ORF">OUZ56_008307</name>
</gene>
<dbReference type="EMBL" id="JAOYFB010000037">
    <property type="protein sequence ID" value="KAK4022863.1"/>
    <property type="molecule type" value="Genomic_DNA"/>
</dbReference>
<sequence>MSKSRQGITPTFSKGKRDTSSVQQTDPKRARTLMIITFPDCIVLTKSTRKNSTMNNTKGACENVVGIVYCVEHVFSEKLPIRPIGPSLHLQRLCEKQVPQRPTKNQYRDWHHSDVLLVPRHLSS</sequence>
<dbReference type="Proteomes" id="UP001234178">
    <property type="component" value="Unassembled WGS sequence"/>
</dbReference>
<comment type="caution">
    <text evidence="2">The sequence shown here is derived from an EMBL/GenBank/DDBJ whole genome shotgun (WGS) entry which is preliminary data.</text>
</comment>
<evidence type="ECO:0000256" key="1">
    <source>
        <dbReference type="SAM" id="MobiDB-lite"/>
    </source>
</evidence>
<accession>A0ABR0ACL0</accession>
<protein>
    <submittedName>
        <fullName evidence="2">Uncharacterized protein</fullName>
    </submittedName>
</protein>
<reference evidence="2 3" key="1">
    <citation type="journal article" date="2023" name="Nucleic Acids Res.">
        <title>The hologenome of Daphnia magna reveals possible DNA methylation and microbiome-mediated evolution of the host genome.</title>
        <authorList>
            <person name="Chaturvedi A."/>
            <person name="Li X."/>
            <person name="Dhandapani V."/>
            <person name="Marshall H."/>
            <person name="Kissane S."/>
            <person name="Cuenca-Cambronero M."/>
            <person name="Asole G."/>
            <person name="Calvet F."/>
            <person name="Ruiz-Romero M."/>
            <person name="Marangio P."/>
            <person name="Guigo R."/>
            <person name="Rago D."/>
            <person name="Mirbahai L."/>
            <person name="Eastwood N."/>
            <person name="Colbourne J.K."/>
            <person name="Zhou J."/>
            <person name="Mallon E."/>
            <person name="Orsini L."/>
        </authorList>
    </citation>
    <scope>NUCLEOTIDE SEQUENCE [LARGE SCALE GENOMIC DNA]</scope>
    <source>
        <strain evidence="2">LRV0_1</strain>
    </source>
</reference>
<evidence type="ECO:0000313" key="2">
    <source>
        <dbReference type="EMBL" id="KAK4022863.1"/>
    </source>
</evidence>
<evidence type="ECO:0000313" key="3">
    <source>
        <dbReference type="Proteomes" id="UP001234178"/>
    </source>
</evidence>
<feature type="compositionally biased region" description="Polar residues" evidence="1">
    <location>
        <begin position="1"/>
        <end position="12"/>
    </location>
</feature>
<proteinExistence type="predicted"/>
<keyword evidence="3" id="KW-1185">Reference proteome</keyword>
<name>A0ABR0ACL0_9CRUS</name>